<name>A0A4R3J5L2_9RHOB</name>
<evidence type="ECO:0000313" key="4">
    <source>
        <dbReference type="Proteomes" id="UP000295696"/>
    </source>
</evidence>
<evidence type="ECO:0000259" key="2">
    <source>
        <dbReference type="Pfam" id="PF14319"/>
    </source>
</evidence>
<evidence type="ECO:0000259" key="1">
    <source>
        <dbReference type="Pfam" id="PF04986"/>
    </source>
</evidence>
<proteinExistence type="predicted"/>
<sequence>MGHVSLTQLKVMSAIEACRTEALGGHLAGCTKCGRHHIAYNSCKNRHCPKCQGPAARDWMEARAEDLLPVEYFHVVFTLPAEIAQIAYWNKRAVNGLLFKASAETVMTIAADPKRMGARVGMTSVLHTWGSALTHHPHIHMIVPGGGLSPDGTKWVHCRPGFFLHARVLSRLFRRLFLEGLMDLHRAGQLAFFGDLAELANGDTFTTWLAPFRKSEWVVYAKPPFGGPEAVLAYLSRYTHRVAISNTRLISADADTVAFRWKDYRIKFGAPLPGSGLRSTTTRGRQKFMRLATPEFIRRFLIHVLPDGFHRIRHYGLLANSTRKANITRIRTMLCVQQSKQPAVPEPQAEIAPLTLREPCPCCGGPMRIVEIFRRGQKPSSRAPPREQAA</sequence>
<dbReference type="GO" id="GO:0006313">
    <property type="term" value="P:DNA transposition"/>
    <property type="evidence" value="ECO:0007669"/>
    <property type="project" value="InterPro"/>
</dbReference>
<keyword evidence="4" id="KW-1185">Reference proteome</keyword>
<dbReference type="PANTHER" id="PTHR37023:SF1">
    <property type="entry name" value="ISSOD25 TRANSPOSASE TNPA_ISSOD25"/>
    <property type="match status" value="1"/>
</dbReference>
<dbReference type="InterPro" id="IPR007069">
    <property type="entry name" value="Transposase_32"/>
</dbReference>
<dbReference type="GO" id="GO:0004803">
    <property type="term" value="F:transposase activity"/>
    <property type="evidence" value="ECO:0007669"/>
    <property type="project" value="InterPro"/>
</dbReference>
<evidence type="ECO:0000313" key="3">
    <source>
        <dbReference type="EMBL" id="TCS59690.1"/>
    </source>
</evidence>
<protein>
    <submittedName>
        <fullName evidence="3">Transposase-like zinc-binding protein</fullName>
    </submittedName>
</protein>
<dbReference type="NCBIfam" id="NF033538">
    <property type="entry name" value="transpos_IS91"/>
    <property type="match status" value="1"/>
</dbReference>
<comment type="caution">
    <text evidence="3">The sequence shown here is derived from an EMBL/GenBank/DDBJ whole genome shotgun (WGS) entry which is preliminary data.</text>
</comment>
<dbReference type="PANTHER" id="PTHR37023">
    <property type="entry name" value="TRANSPOSASE"/>
    <property type="match status" value="1"/>
</dbReference>
<dbReference type="AlphaFoldDB" id="A0A4R3J5L2"/>
<dbReference type="Proteomes" id="UP000295696">
    <property type="component" value="Unassembled WGS sequence"/>
</dbReference>
<dbReference type="EMBL" id="SLZU01000020">
    <property type="protein sequence ID" value="TCS59690.1"/>
    <property type="molecule type" value="Genomic_DNA"/>
</dbReference>
<feature type="domain" description="Transposase zinc-binding" evidence="2">
    <location>
        <begin position="3"/>
        <end position="79"/>
    </location>
</feature>
<dbReference type="GO" id="GO:0003677">
    <property type="term" value="F:DNA binding"/>
    <property type="evidence" value="ECO:0007669"/>
    <property type="project" value="InterPro"/>
</dbReference>
<dbReference type="Pfam" id="PF14319">
    <property type="entry name" value="Zn_Tnp_IS91"/>
    <property type="match status" value="1"/>
</dbReference>
<dbReference type="Pfam" id="PF04986">
    <property type="entry name" value="Y2_Tnp"/>
    <property type="match status" value="1"/>
</dbReference>
<gene>
    <name evidence="3" type="ORF">EDD52_12061</name>
</gene>
<accession>A0A4R3J5L2</accession>
<dbReference type="InterPro" id="IPR026889">
    <property type="entry name" value="Zn_Tnp"/>
</dbReference>
<reference evidence="3 4" key="1">
    <citation type="submission" date="2019-03" db="EMBL/GenBank/DDBJ databases">
        <title>Genomic Encyclopedia of Type Strains, Phase IV (KMG-IV): sequencing the most valuable type-strain genomes for metagenomic binning, comparative biology and taxonomic classification.</title>
        <authorList>
            <person name="Goeker M."/>
        </authorList>
    </citation>
    <scope>NUCLEOTIDE SEQUENCE [LARGE SCALE GENOMIC DNA]</scope>
    <source>
        <strain evidence="3 4">DSM 104836</strain>
    </source>
</reference>
<organism evidence="3 4">
    <name type="scientific">Primorskyibacter sedentarius</name>
    <dbReference type="NCBI Taxonomy" id="745311"/>
    <lineage>
        <taxon>Bacteria</taxon>
        <taxon>Pseudomonadati</taxon>
        <taxon>Pseudomonadota</taxon>
        <taxon>Alphaproteobacteria</taxon>
        <taxon>Rhodobacterales</taxon>
        <taxon>Roseobacteraceae</taxon>
        <taxon>Primorskyibacter</taxon>
    </lineage>
</organism>
<dbReference type="InterPro" id="IPR054832">
    <property type="entry name" value="transpos_IS91"/>
</dbReference>
<feature type="domain" description="Transposase IS801/IS1294" evidence="1">
    <location>
        <begin position="121"/>
        <end position="323"/>
    </location>
</feature>